<accession>A0A2Z4MPT2</accession>
<evidence type="ECO:0000259" key="3">
    <source>
        <dbReference type="Pfam" id="PF04321"/>
    </source>
</evidence>
<evidence type="ECO:0000256" key="1">
    <source>
        <dbReference type="ARBA" id="ARBA00010944"/>
    </source>
</evidence>
<dbReference type="Proteomes" id="UP000036061">
    <property type="component" value="Chromosome"/>
</dbReference>
<feature type="domain" description="RmlD-like substrate binding" evidence="3">
    <location>
        <begin position="1"/>
        <end position="279"/>
    </location>
</feature>
<evidence type="ECO:0000313" key="4">
    <source>
        <dbReference type="EMBL" id="AWX58567.1"/>
    </source>
</evidence>
<dbReference type="Pfam" id="PF04321">
    <property type="entry name" value="RmlD_sub_bind"/>
    <property type="match status" value="1"/>
</dbReference>
<name>A0A2Z4MPT2_BREBE</name>
<dbReference type="Gene3D" id="3.90.25.10">
    <property type="entry name" value="UDP-galactose 4-epimerase, domain 1"/>
    <property type="match status" value="1"/>
</dbReference>
<comment type="similarity">
    <text evidence="1 2">Belongs to the dTDP-4-dehydrorhamnose reductase family.</text>
</comment>
<comment type="function">
    <text evidence="2">Catalyzes the reduction of dTDP-6-deoxy-L-lyxo-4-hexulose to yield dTDP-L-rhamnose.</text>
</comment>
<dbReference type="InterPro" id="IPR029903">
    <property type="entry name" value="RmlD-like-bd"/>
</dbReference>
<evidence type="ECO:0000313" key="5">
    <source>
        <dbReference type="Proteomes" id="UP000036061"/>
    </source>
</evidence>
<dbReference type="Gene3D" id="3.40.50.720">
    <property type="entry name" value="NAD(P)-binding Rossmann-like Domain"/>
    <property type="match status" value="1"/>
</dbReference>
<gene>
    <name evidence="4" type="primary">rfbD</name>
    <name evidence="4" type="ORF">AB432_027570</name>
</gene>
<reference evidence="4 5" key="1">
    <citation type="journal article" date="2015" name="Genome Announc.">
        <title>Draft Genome Sequence of Brevibacillus brevis DZQ7, a Plant Growth-Promoting Rhizobacterium with Broad-Spectrum Antimicrobial Activity.</title>
        <authorList>
            <person name="Hou Q."/>
            <person name="Wang C."/>
            <person name="Hou X."/>
            <person name="Xia Z."/>
            <person name="Ye J."/>
            <person name="Liu K."/>
            <person name="Liu H."/>
            <person name="Wang J."/>
            <person name="Guo H."/>
            <person name="Yu X."/>
            <person name="Yang Y."/>
            <person name="Du B."/>
            <person name="Ding Y."/>
        </authorList>
    </citation>
    <scope>NUCLEOTIDE SEQUENCE [LARGE SCALE GENOMIC DNA]</scope>
    <source>
        <strain evidence="4 5">DZQ7</strain>
    </source>
</reference>
<dbReference type="FunFam" id="3.40.50.720:FF:000159">
    <property type="entry name" value="dTDP-4-dehydrorhamnose reductase"/>
    <property type="match status" value="1"/>
</dbReference>
<dbReference type="UniPathway" id="UPA00124"/>
<dbReference type="GO" id="GO:0008831">
    <property type="term" value="F:dTDP-4-dehydrorhamnose reductase activity"/>
    <property type="evidence" value="ECO:0007669"/>
    <property type="project" value="UniProtKB-EC"/>
</dbReference>
<keyword evidence="2 4" id="KW-0560">Oxidoreductase</keyword>
<dbReference type="EC" id="1.1.1.133" evidence="2"/>
<dbReference type="AlphaFoldDB" id="A0A2Z4MPT2"/>
<dbReference type="InterPro" id="IPR005913">
    <property type="entry name" value="dTDP_dehydrorham_reduct"/>
</dbReference>
<organism evidence="4 5">
    <name type="scientific">Brevibacillus brevis</name>
    <name type="common">Bacillus brevis</name>
    <dbReference type="NCBI Taxonomy" id="1393"/>
    <lineage>
        <taxon>Bacteria</taxon>
        <taxon>Bacillati</taxon>
        <taxon>Bacillota</taxon>
        <taxon>Bacilli</taxon>
        <taxon>Bacillales</taxon>
        <taxon>Paenibacillaceae</taxon>
        <taxon>Brevibacillus</taxon>
    </lineage>
</organism>
<dbReference type="RefSeq" id="WP_048035011.1">
    <property type="nucleotide sequence ID" value="NZ_CP030117.1"/>
</dbReference>
<comment type="pathway">
    <text evidence="2">Carbohydrate biosynthesis; dTDP-L-rhamnose biosynthesis.</text>
</comment>
<proteinExistence type="inferred from homology"/>
<dbReference type="InterPro" id="IPR036291">
    <property type="entry name" value="NAD(P)-bd_dom_sf"/>
</dbReference>
<dbReference type="CDD" id="cd05254">
    <property type="entry name" value="dTDP_HR_like_SDR_e"/>
    <property type="match status" value="1"/>
</dbReference>
<dbReference type="SUPFAM" id="SSF51735">
    <property type="entry name" value="NAD(P)-binding Rossmann-fold domains"/>
    <property type="match status" value="1"/>
</dbReference>
<dbReference type="GO" id="GO:0005829">
    <property type="term" value="C:cytosol"/>
    <property type="evidence" value="ECO:0007669"/>
    <property type="project" value="TreeGrafter"/>
</dbReference>
<dbReference type="EMBL" id="CP030117">
    <property type="protein sequence ID" value="AWX58567.1"/>
    <property type="molecule type" value="Genomic_DNA"/>
</dbReference>
<protein>
    <recommendedName>
        <fullName evidence="2">dTDP-4-dehydrorhamnose reductase</fullName>
        <ecNumber evidence="2">1.1.1.133</ecNumber>
    </recommendedName>
</protein>
<dbReference type="PANTHER" id="PTHR10491:SF4">
    <property type="entry name" value="METHIONINE ADENOSYLTRANSFERASE 2 SUBUNIT BETA"/>
    <property type="match status" value="1"/>
</dbReference>
<dbReference type="NCBIfam" id="TIGR01214">
    <property type="entry name" value="rmlD"/>
    <property type="match status" value="1"/>
</dbReference>
<dbReference type="GO" id="GO:0019305">
    <property type="term" value="P:dTDP-rhamnose biosynthetic process"/>
    <property type="evidence" value="ECO:0007669"/>
    <property type="project" value="UniProtKB-UniPathway"/>
</dbReference>
<evidence type="ECO:0000256" key="2">
    <source>
        <dbReference type="RuleBase" id="RU364082"/>
    </source>
</evidence>
<keyword evidence="2" id="KW-0521">NADP</keyword>
<sequence>MKVLITGGKGQLGVDVTSIFQQKGHEVWSYGKDELDITSIQQLKQIVGRIRPDLIVHTAAYTKVDQAEADRETAFRINALGTRNVAVMADQVNAKLIYISTDYVFDGRQNHPYDEFSPVNPQTVYGKSKLAGEEFVQQLCKRYFIVRTSWVYGQAGANFVKTMLQLASKQSELTVVHDQFGCPTYTVDLAAFLTKLAETELYGVYHASNRDKCSWYEFATAIFEETGREDVRITPVTTEQFKRPAPRPAYSVFDHMAIRLNGFEPLRPWREALREFLKEWNKKG</sequence>
<dbReference type="PANTHER" id="PTHR10491">
    <property type="entry name" value="DTDP-4-DEHYDRORHAMNOSE REDUCTASE"/>
    <property type="match status" value="1"/>
</dbReference>